<dbReference type="Gene3D" id="1.10.750.20">
    <property type="entry name" value="SOCS box"/>
    <property type="match status" value="1"/>
</dbReference>
<reference evidence="6" key="1">
    <citation type="submission" date="2025-08" db="UniProtKB">
        <authorList>
            <consortium name="RefSeq"/>
        </authorList>
    </citation>
    <scope>IDENTIFICATION</scope>
    <source>
        <strain evidence="6">14028-0561.14</strain>
        <tissue evidence="6">Whole fly</tissue>
    </source>
</reference>
<feature type="region of interest" description="Disordered" evidence="3">
    <location>
        <begin position="416"/>
        <end position="463"/>
    </location>
</feature>
<dbReference type="SMART" id="SM00969">
    <property type="entry name" value="SOCS_box"/>
    <property type="match status" value="1"/>
</dbReference>
<evidence type="ECO:0000256" key="3">
    <source>
        <dbReference type="SAM" id="MobiDB-lite"/>
    </source>
</evidence>
<feature type="domain" description="SOCS box" evidence="4">
    <location>
        <begin position="370"/>
        <end position="409"/>
    </location>
</feature>
<accession>A0A6P4IYJ3</accession>
<sequence length="526" mass="60623">MFLQLLAAFQRLVSQLKSQFVWVHCWLPLPQHFYGFRRETESRTRLRLRARERLHRKPDERADYQRNWRISRRQLVMDYIFECFFDDTFDQITRNGLQDRQSRRDVLDHLSAIIKGCSEGQDTQTEEVAAIAVLAAMRFHRLAKEQNGKVCLMGKYHNILYIGLRTCWDWGVRDSEVVVQLLEAIYECEKTFERIFLGALFGPHAPHFIAGWRSDFQDQHENVRAMVYFLKHATREKLTLPVWIPRFEQERQLRFIDVPIESCGKSSPLRIALQANAPEMLLILLRYGATPQPPDGGASVIIALLDKLIENGRNYSYELVMCLKILLRNVTMIEMPFKPLLYAARREMFFERYGRLLVDKIIGKEQVYGVPTLRHLCRCTIRDILRQHHQLPNGIDTLRLPKRLQRYIDLTEELEGPAVESEKPDVPKPASAARAKLGSDMPRLETISSVGEEDESEDESENHVQLLEAVTDAEKAAVAAFVATSDGAITPEAKKAAMAAYMANLPPDYDPELPPDFDPDFPPLSS</sequence>
<feature type="compositionally biased region" description="Acidic residues" evidence="3">
    <location>
        <begin position="451"/>
        <end position="460"/>
    </location>
</feature>
<keyword evidence="5" id="KW-1185">Reference proteome</keyword>
<dbReference type="SUPFAM" id="SSF158235">
    <property type="entry name" value="SOCS box-like"/>
    <property type="match status" value="1"/>
</dbReference>
<organism evidence="5 6">
    <name type="scientific">Drosophila kikkawai</name>
    <name type="common">Fruit fly</name>
    <dbReference type="NCBI Taxonomy" id="30033"/>
    <lineage>
        <taxon>Eukaryota</taxon>
        <taxon>Metazoa</taxon>
        <taxon>Ecdysozoa</taxon>
        <taxon>Arthropoda</taxon>
        <taxon>Hexapoda</taxon>
        <taxon>Insecta</taxon>
        <taxon>Pterygota</taxon>
        <taxon>Neoptera</taxon>
        <taxon>Endopterygota</taxon>
        <taxon>Diptera</taxon>
        <taxon>Brachycera</taxon>
        <taxon>Muscomorpha</taxon>
        <taxon>Ephydroidea</taxon>
        <taxon>Drosophilidae</taxon>
        <taxon>Drosophila</taxon>
        <taxon>Sophophora</taxon>
    </lineage>
</organism>
<dbReference type="OrthoDB" id="6419934at2759"/>
<feature type="compositionally biased region" description="Acidic residues" evidence="3">
    <location>
        <begin position="509"/>
        <end position="519"/>
    </location>
</feature>
<keyword evidence="2" id="KW-0040">ANK repeat</keyword>
<gene>
    <name evidence="6" type="primary">stops</name>
</gene>
<dbReference type="InterPro" id="IPR036036">
    <property type="entry name" value="SOCS_box-like_dom_sf"/>
</dbReference>
<dbReference type="InterPro" id="IPR039147">
    <property type="entry name" value="ASB17"/>
</dbReference>
<proteinExistence type="predicted"/>
<dbReference type="PROSITE" id="PS50225">
    <property type="entry name" value="SOCS"/>
    <property type="match status" value="1"/>
</dbReference>
<dbReference type="Pfam" id="PF07525">
    <property type="entry name" value="SOCS_box"/>
    <property type="match status" value="1"/>
</dbReference>
<name>A0A6P4IYJ3_DROKI</name>
<dbReference type="InterPro" id="IPR001496">
    <property type="entry name" value="SOCS_box"/>
</dbReference>
<dbReference type="CDD" id="cd03587">
    <property type="entry name" value="SOCS"/>
    <property type="match status" value="1"/>
</dbReference>
<evidence type="ECO:0000256" key="1">
    <source>
        <dbReference type="ARBA" id="ARBA00022786"/>
    </source>
</evidence>
<dbReference type="GO" id="GO:0035556">
    <property type="term" value="P:intracellular signal transduction"/>
    <property type="evidence" value="ECO:0007669"/>
    <property type="project" value="InterPro"/>
</dbReference>
<keyword evidence="1" id="KW-0833">Ubl conjugation pathway</keyword>
<dbReference type="AlphaFoldDB" id="A0A6P4IYJ3"/>
<dbReference type="Proteomes" id="UP001652661">
    <property type="component" value="Chromosome 3R"/>
</dbReference>
<dbReference type="FunFam" id="1.10.750.20:FF:000001">
    <property type="entry name" value="Ankyrin repeat and SOCS box containing 1"/>
    <property type="match status" value="1"/>
</dbReference>
<dbReference type="PANTHER" id="PTHR20966">
    <property type="entry name" value="ANKYRIN REPEAT AND SOCS BOX PROTEIN 17"/>
    <property type="match status" value="1"/>
</dbReference>
<evidence type="ECO:0000313" key="5">
    <source>
        <dbReference type="Proteomes" id="UP001652661"/>
    </source>
</evidence>
<evidence type="ECO:0000256" key="2">
    <source>
        <dbReference type="ARBA" id="ARBA00023043"/>
    </source>
</evidence>
<dbReference type="PANTHER" id="PTHR20966:SF2">
    <property type="entry name" value="ANKYRIN REPEAT AND SOCS BOX PROTEIN 17"/>
    <property type="match status" value="1"/>
</dbReference>
<protein>
    <submittedName>
        <fullName evidence="6">Uncharacterized protein stops isoform X1</fullName>
    </submittedName>
</protein>
<evidence type="ECO:0000313" key="6">
    <source>
        <dbReference type="RefSeq" id="XP_017034172.1"/>
    </source>
</evidence>
<dbReference type="RefSeq" id="XP_017034172.1">
    <property type="nucleotide sequence ID" value="XM_017178683.3"/>
</dbReference>
<evidence type="ECO:0000259" key="4">
    <source>
        <dbReference type="PROSITE" id="PS50225"/>
    </source>
</evidence>
<feature type="region of interest" description="Disordered" evidence="3">
    <location>
        <begin position="506"/>
        <end position="526"/>
    </location>
</feature>